<organism evidence="18">
    <name type="scientific">Ochrobactrum sp. PW1</name>
    <dbReference type="NCBI Taxonomy" id="1882222"/>
    <lineage>
        <taxon>Bacteria</taxon>
        <taxon>Pseudomonadati</taxon>
        <taxon>Pseudomonadota</taxon>
        <taxon>Alphaproteobacteria</taxon>
        <taxon>Hyphomicrobiales</taxon>
        <taxon>Brucellaceae</taxon>
        <taxon>Brucella/Ochrobactrum group</taxon>
        <taxon>Ochrobactrum</taxon>
    </lineage>
</organism>
<comment type="catalytic activity">
    <reaction evidence="1">
        <text>ATP + protein L-histidine = ADP + protein N-phospho-L-histidine.</text>
        <dbReference type="EC" id="2.7.13.3"/>
    </reaction>
</comment>
<dbReference type="InterPro" id="IPR004358">
    <property type="entry name" value="Sig_transdc_His_kin-like_C"/>
</dbReference>
<dbReference type="InterPro" id="IPR003661">
    <property type="entry name" value="HisK_dim/P_dom"/>
</dbReference>
<dbReference type="GO" id="GO:0005886">
    <property type="term" value="C:plasma membrane"/>
    <property type="evidence" value="ECO:0007669"/>
    <property type="project" value="UniProtKB-SubCell"/>
</dbReference>
<evidence type="ECO:0000256" key="9">
    <source>
        <dbReference type="ARBA" id="ARBA00022741"/>
    </source>
</evidence>
<keyword evidence="4" id="KW-1003">Cell membrane</keyword>
<dbReference type="Gene3D" id="3.30.565.10">
    <property type="entry name" value="Histidine kinase-like ATPase, C-terminal domain"/>
    <property type="match status" value="1"/>
</dbReference>
<keyword evidence="14 15" id="KW-0472">Membrane</keyword>
<keyword evidence="11" id="KW-0067">ATP-binding</keyword>
<dbReference type="GO" id="GO:0000155">
    <property type="term" value="F:phosphorelay sensor kinase activity"/>
    <property type="evidence" value="ECO:0007669"/>
    <property type="project" value="InterPro"/>
</dbReference>
<dbReference type="SMART" id="SM00388">
    <property type="entry name" value="HisKA"/>
    <property type="match status" value="1"/>
</dbReference>
<evidence type="ECO:0000256" key="11">
    <source>
        <dbReference type="ARBA" id="ARBA00022840"/>
    </source>
</evidence>
<proteinExistence type="predicted"/>
<dbReference type="Gene3D" id="1.10.287.130">
    <property type="match status" value="1"/>
</dbReference>
<feature type="transmembrane region" description="Helical" evidence="15">
    <location>
        <begin position="12"/>
        <end position="32"/>
    </location>
</feature>
<dbReference type="SMART" id="SM00387">
    <property type="entry name" value="HATPase_c"/>
    <property type="match status" value="1"/>
</dbReference>
<accession>A0A292GRE3</accession>
<sequence>MRFPFPRSLPSWLLTILISGLLITQIATLWIVSQDRKEANYALELFRLSERATSLVKLLNTTPVSDWNSLASRLASSGQGLTITAQPDVPTVLASEEDLAELEDVLVARLARYGVIDARIRRDKLAHGPHATVVPTADSSDIGDVEKQINDLAATANLGASLTTSLQFGDGRWINFSTRITPADPIITTETIPLFALVALSVVLVAIWATRRLTAPYRVLEHAVHRIGGDLKSSPLPEDGSREYKAAARAVNTMQSKLLDYVAEREQLAAALAHDLRTPLTRIRLRLALVEDEALAKSLAKDLSDIEAISRSVIDFATSELANEEKEKVDLWSLLLSIADNYPDATLDERNSDMLDAIAYCQPVSVQRSITNLIDNAIAYGGKAKLSLRQENNELVLRVKDNGPGIPADQIEEMFKPFNRVEKSRNRDSGGFGLGLTIARNVARANAGDILLKNNPSGGLIAELHLPVWRA</sequence>
<feature type="domain" description="Histidine kinase" evidence="16">
    <location>
        <begin position="271"/>
        <end position="470"/>
    </location>
</feature>
<feature type="transmembrane region" description="Helical" evidence="15">
    <location>
        <begin position="192"/>
        <end position="210"/>
    </location>
</feature>
<evidence type="ECO:0000259" key="16">
    <source>
        <dbReference type="PROSITE" id="PS50109"/>
    </source>
</evidence>
<evidence type="ECO:0000256" key="3">
    <source>
        <dbReference type="ARBA" id="ARBA00012438"/>
    </source>
</evidence>
<evidence type="ECO:0000256" key="2">
    <source>
        <dbReference type="ARBA" id="ARBA00004429"/>
    </source>
</evidence>
<dbReference type="SUPFAM" id="SSF55874">
    <property type="entry name" value="ATPase domain of HSP90 chaperone/DNA topoisomerase II/histidine kinase"/>
    <property type="match status" value="1"/>
</dbReference>
<protein>
    <recommendedName>
        <fullName evidence="3">histidine kinase</fullName>
        <ecNumber evidence="3">2.7.13.3</ecNumber>
    </recommendedName>
</protein>
<dbReference type="SMART" id="SM00304">
    <property type="entry name" value="HAMP"/>
    <property type="match status" value="1"/>
</dbReference>
<keyword evidence="8 15" id="KW-0812">Transmembrane</keyword>
<dbReference type="SUPFAM" id="SSF47384">
    <property type="entry name" value="Homodimeric domain of signal transducing histidine kinase"/>
    <property type="match status" value="1"/>
</dbReference>
<evidence type="ECO:0000313" key="18">
    <source>
        <dbReference type="EMBL" id="BBA73331.1"/>
    </source>
</evidence>
<evidence type="ECO:0000256" key="6">
    <source>
        <dbReference type="ARBA" id="ARBA00022553"/>
    </source>
</evidence>
<dbReference type="InterPro" id="IPR050980">
    <property type="entry name" value="2C_sensor_his_kinase"/>
</dbReference>
<evidence type="ECO:0000256" key="12">
    <source>
        <dbReference type="ARBA" id="ARBA00022989"/>
    </source>
</evidence>
<dbReference type="Pfam" id="PF00512">
    <property type="entry name" value="HisKA"/>
    <property type="match status" value="1"/>
</dbReference>
<evidence type="ECO:0000256" key="15">
    <source>
        <dbReference type="SAM" id="Phobius"/>
    </source>
</evidence>
<evidence type="ECO:0000256" key="14">
    <source>
        <dbReference type="ARBA" id="ARBA00023136"/>
    </source>
</evidence>
<dbReference type="AlphaFoldDB" id="A0A292GRE3"/>
<comment type="subcellular location">
    <subcellularLocation>
        <location evidence="2">Cell inner membrane</location>
        <topology evidence="2">Multi-pass membrane protein</topology>
    </subcellularLocation>
</comment>
<dbReference type="InterPro" id="IPR005467">
    <property type="entry name" value="His_kinase_dom"/>
</dbReference>
<keyword evidence="6" id="KW-0597">Phosphoprotein</keyword>
<dbReference type="InterPro" id="IPR003660">
    <property type="entry name" value="HAMP_dom"/>
</dbReference>
<keyword evidence="12 15" id="KW-1133">Transmembrane helix</keyword>
<dbReference type="PANTHER" id="PTHR44936:SF5">
    <property type="entry name" value="SENSOR HISTIDINE KINASE ENVZ"/>
    <property type="match status" value="1"/>
</dbReference>
<evidence type="ECO:0000256" key="13">
    <source>
        <dbReference type="ARBA" id="ARBA00023012"/>
    </source>
</evidence>
<keyword evidence="9" id="KW-0547">Nucleotide-binding</keyword>
<dbReference type="Pfam" id="PF02518">
    <property type="entry name" value="HATPase_c"/>
    <property type="match status" value="1"/>
</dbReference>
<keyword evidence="5" id="KW-0997">Cell inner membrane</keyword>
<dbReference type="PRINTS" id="PR00344">
    <property type="entry name" value="BCTRLSENSOR"/>
</dbReference>
<dbReference type="PROSITE" id="PS50885">
    <property type="entry name" value="HAMP"/>
    <property type="match status" value="1"/>
</dbReference>
<dbReference type="InterPro" id="IPR036890">
    <property type="entry name" value="HATPase_C_sf"/>
</dbReference>
<dbReference type="EMBL" id="LC171366">
    <property type="protein sequence ID" value="BBA73331.1"/>
    <property type="molecule type" value="Genomic_DNA"/>
</dbReference>
<dbReference type="PROSITE" id="PS50109">
    <property type="entry name" value="HIS_KIN"/>
    <property type="match status" value="1"/>
</dbReference>
<evidence type="ECO:0000256" key="4">
    <source>
        <dbReference type="ARBA" id="ARBA00022475"/>
    </source>
</evidence>
<feature type="domain" description="HAMP" evidence="17">
    <location>
        <begin position="211"/>
        <end position="263"/>
    </location>
</feature>
<dbReference type="InterPro" id="IPR003594">
    <property type="entry name" value="HATPase_dom"/>
</dbReference>
<dbReference type="InterPro" id="IPR036097">
    <property type="entry name" value="HisK_dim/P_sf"/>
</dbReference>
<keyword evidence="13" id="KW-0902">Two-component regulatory system</keyword>
<evidence type="ECO:0000256" key="10">
    <source>
        <dbReference type="ARBA" id="ARBA00022777"/>
    </source>
</evidence>
<dbReference type="Gene3D" id="6.10.340.10">
    <property type="match status" value="1"/>
</dbReference>
<dbReference type="GO" id="GO:0005524">
    <property type="term" value="F:ATP binding"/>
    <property type="evidence" value="ECO:0007669"/>
    <property type="project" value="UniProtKB-KW"/>
</dbReference>
<evidence type="ECO:0000256" key="1">
    <source>
        <dbReference type="ARBA" id="ARBA00000085"/>
    </source>
</evidence>
<keyword evidence="10" id="KW-0418">Kinase</keyword>
<evidence type="ECO:0000256" key="8">
    <source>
        <dbReference type="ARBA" id="ARBA00022692"/>
    </source>
</evidence>
<dbReference type="CDD" id="cd00082">
    <property type="entry name" value="HisKA"/>
    <property type="match status" value="1"/>
</dbReference>
<evidence type="ECO:0000256" key="5">
    <source>
        <dbReference type="ARBA" id="ARBA00022519"/>
    </source>
</evidence>
<evidence type="ECO:0000256" key="7">
    <source>
        <dbReference type="ARBA" id="ARBA00022679"/>
    </source>
</evidence>
<evidence type="ECO:0000259" key="17">
    <source>
        <dbReference type="PROSITE" id="PS50885"/>
    </source>
</evidence>
<dbReference type="EC" id="2.7.13.3" evidence="3"/>
<dbReference type="Pfam" id="PF00672">
    <property type="entry name" value="HAMP"/>
    <property type="match status" value="1"/>
</dbReference>
<name>A0A292GRE3_9HYPH</name>
<dbReference type="PANTHER" id="PTHR44936">
    <property type="entry name" value="SENSOR PROTEIN CREC"/>
    <property type="match status" value="1"/>
</dbReference>
<reference evidence="18" key="1">
    <citation type="submission" date="2016-07" db="EMBL/GenBank/DDBJ databases">
        <title>Genomics reveals synergistic degradation of pyrene by five bacteria in a mangrove sediment-derived bacterial consortium.</title>
        <authorList>
            <person name="Wanapaisan P."/>
            <person name="Vejarano F."/>
            <person name="Chakraborty J."/>
            <person name="Shintani M."/>
            <person name="Muangchinda C."/>
            <person name="Laothamteep N."/>
            <person name="Suzuki-Minakuchi C."/>
            <person name="Inoue K."/>
            <person name="Nojiri H."/>
            <person name="Pinyakong O."/>
        </authorList>
    </citation>
    <scope>NUCLEOTIDE SEQUENCE</scope>
    <source>
        <strain evidence="18">PW1</strain>
    </source>
</reference>
<keyword evidence="7" id="KW-0808">Transferase</keyword>